<dbReference type="VEuPathDB" id="MicrosporidiaDB:NBO_575g0001"/>
<organism evidence="1 2">
    <name type="scientific">Nosema bombycis (strain CQ1 / CVCC 102059)</name>
    <name type="common">Microsporidian parasite</name>
    <name type="synonym">Pebrine of silkworm</name>
    <dbReference type="NCBI Taxonomy" id="578461"/>
    <lineage>
        <taxon>Eukaryota</taxon>
        <taxon>Fungi</taxon>
        <taxon>Fungi incertae sedis</taxon>
        <taxon>Microsporidia</taxon>
        <taxon>Nosematidae</taxon>
        <taxon>Nosema</taxon>
    </lineage>
</organism>
<dbReference type="Proteomes" id="UP000016927">
    <property type="component" value="Unassembled WGS sequence"/>
</dbReference>
<name>R0MD96_NOSB1</name>
<dbReference type="EMBL" id="KB909482">
    <property type="protein sequence ID" value="EOB12045.1"/>
    <property type="molecule type" value="Genomic_DNA"/>
</dbReference>
<evidence type="ECO:0000313" key="2">
    <source>
        <dbReference type="Proteomes" id="UP000016927"/>
    </source>
</evidence>
<dbReference type="AlphaFoldDB" id="R0MD96"/>
<protein>
    <submittedName>
        <fullName evidence="1">Uncharacterized protein</fullName>
    </submittedName>
</protein>
<gene>
    <name evidence="1" type="ORF">NBO_575g0001</name>
</gene>
<sequence>MDDLLERILKEEISDWKSLEEVYLSESFSQDNLVSLCCQWRDKFETPLCFVERMIKEFSYYQVLEETTLRWLSYNIWLGKSDLSQSPIPFKKSSISSIRFPF</sequence>
<proteinExistence type="predicted"/>
<accession>R0MD96</accession>
<evidence type="ECO:0000313" key="1">
    <source>
        <dbReference type="EMBL" id="EOB12045.1"/>
    </source>
</evidence>
<keyword evidence="2" id="KW-1185">Reference proteome</keyword>
<reference evidence="1 2" key="1">
    <citation type="journal article" date="2013" name="BMC Genomics">
        <title>Comparative genomics of parasitic silkworm microsporidia reveal an association between genome expansion and host adaptation.</title>
        <authorList>
            <person name="Pan G."/>
            <person name="Xu J."/>
            <person name="Li T."/>
            <person name="Xia Q."/>
            <person name="Liu S.L."/>
            <person name="Zhang G."/>
            <person name="Li S."/>
            <person name="Li C."/>
            <person name="Liu H."/>
            <person name="Yang L."/>
            <person name="Liu T."/>
            <person name="Zhang X."/>
            <person name="Wu Z."/>
            <person name="Fan W."/>
            <person name="Dang X."/>
            <person name="Xiang H."/>
            <person name="Tao M."/>
            <person name="Li Y."/>
            <person name="Hu J."/>
            <person name="Li Z."/>
            <person name="Lin L."/>
            <person name="Luo J."/>
            <person name="Geng L."/>
            <person name="Wang L."/>
            <person name="Long M."/>
            <person name="Wan Y."/>
            <person name="He N."/>
            <person name="Zhang Z."/>
            <person name="Lu C."/>
            <person name="Keeling P.J."/>
            <person name="Wang J."/>
            <person name="Xiang Z."/>
            <person name="Zhou Z."/>
        </authorList>
    </citation>
    <scope>NUCLEOTIDE SEQUENCE [LARGE SCALE GENOMIC DNA]</scope>
    <source>
        <strain evidence="2">CQ1 / CVCC 102059</strain>
    </source>
</reference>
<dbReference type="HOGENOM" id="CLU_2278253_0_0_1"/>